<evidence type="ECO:0000256" key="7">
    <source>
        <dbReference type="ARBA" id="ARBA00023237"/>
    </source>
</evidence>
<keyword evidence="14" id="KW-1185">Reference proteome</keyword>
<evidence type="ECO:0000313" key="14">
    <source>
        <dbReference type="Proteomes" id="UP001225316"/>
    </source>
</evidence>
<keyword evidence="2 8" id="KW-0813">Transport</keyword>
<evidence type="ECO:0000313" key="13">
    <source>
        <dbReference type="EMBL" id="MDQ8208961.1"/>
    </source>
</evidence>
<evidence type="ECO:0000256" key="4">
    <source>
        <dbReference type="ARBA" id="ARBA00022692"/>
    </source>
</evidence>
<dbReference type="Pfam" id="PF07715">
    <property type="entry name" value="Plug"/>
    <property type="match status" value="1"/>
</dbReference>
<dbReference type="PANTHER" id="PTHR30069:SF40">
    <property type="entry name" value="TONB-DEPENDENT RECEPTOR NMB0964-RELATED"/>
    <property type="match status" value="1"/>
</dbReference>
<feature type="region of interest" description="Disordered" evidence="10">
    <location>
        <begin position="266"/>
        <end position="293"/>
    </location>
</feature>
<proteinExistence type="inferred from homology"/>
<dbReference type="RefSeq" id="WP_308951706.1">
    <property type="nucleotide sequence ID" value="NZ_JARXHW010000046.1"/>
</dbReference>
<evidence type="ECO:0000256" key="6">
    <source>
        <dbReference type="ARBA" id="ARBA00023136"/>
    </source>
</evidence>
<dbReference type="InterPro" id="IPR000531">
    <property type="entry name" value="Beta-barrel_TonB"/>
</dbReference>
<evidence type="ECO:0000256" key="2">
    <source>
        <dbReference type="ARBA" id="ARBA00022448"/>
    </source>
</evidence>
<keyword evidence="13" id="KW-0675">Receptor</keyword>
<comment type="subcellular location">
    <subcellularLocation>
        <location evidence="1 8">Cell outer membrane</location>
        <topology evidence="1 8">Multi-pass membrane protein</topology>
    </subcellularLocation>
</comment>
<dbReference type="InterPro" id="IPR039426">
    <property type="entry name" value="TonB-dep_rcpt-like"/>
</dbReference>
<evidence type="ECO:0000256" key="5">
    <source>
        <dbReference type="ARBA" id="ARBA00023077"/>
    </source>
</evidence>
<dbReference type="InterPro" id="IPR037066">
    <property type="entry name" value="Plug_dom_sf"/>
</dbReference>
<evidence type="ECO:0000256" key="10">
    <source>
        <dbReference type="SAM" id="MobiDB-lite"/>
    </source>
</evidence>
<reference evidence="13 14" key="1">
    <citation type="submission" date="2023-04" db="EMBL/GenBank/DDBJ databases">
        <title>A novel bacteria isolated from coastal sediment.</title>
        <authorList>
            <person name="Liu X.-J."/>
            <person name="Du Z.-J."/>
        </authorList>
    </citation>
    <scope>NUCLEOTIDE SEQUENCE [LARGE SCALE GENOMIC DNA]</scope>
    <source>
        <strain evidence="13 14">SDUM461003</strain>
    </source>
</reference>
<feature type="compositionally biased region" description="Acidic residues" evidence="10">
    <location>
        <begin position="276"/>
        <end position="293"/>
    </location>
</feature>
<keyword evidence="3 8" id="KW-1134">Transmembrane beta strand</keyword>
<protein>
    <submittedName>
        <fullName evidence="13">TonB-dependent receptor</fullName>
    </submittedName>
</protein>
<dbReference type="InterPro" id="IPR012910">
    <property type="entry name" value="Plug_dom"/>
</dbReference>
<evidence type="ECO:0000256" key="9">
    <source>
        <dbReference type="RuleBase" id="RU003357"/>
    </source>
</evidence>
<name>A0ABU1AXT7_9BACT</name>
<dbReference type="Gene3D" id="2.40.170.20">
    <property type="entry name" value="TonB-dependent receptor, beta-barrel domain"/>
    <property type="match status" value="1"/>
</dbReference>
<feature type="domain" description="TonB-dependent receptor plug" evidence="12">
    <location>
        <begin position="41"/>
        <end position="145"/>
    </location>
</feature>
<keyword evidence="4 8" id="KW-0812">Transmembrane</keyword>
<feature type="domain" description="TonB-dependent receptor-like beta-barrel" evidence="11">
    <location>
        <begin position="289"/>
        <end position="661"/>
    </location>
</feature>
<keyword evidence="5 9" id="KW-0798">TonB box</keyword>
<gene>
    <name evidence="13" type="ORF">QEH52_15655</name>
</gene>
<evidence type="ECO:0000259" key="11">
    <source>
        <dbReference type="Pfam" id="PF00593"/>
    </source>
</evidence>
<evidence type="ECO:0000256" key="3">
    <source>
        <dbReference type="ARBA" id="ARBA00022452"/>
    </source>
</evidence>
<dbReference type="SUPFAM" id="SSF56935">
    <property type="entry name" value="Porins"/>
    <property type="match status" value="1"/>
</dbReference>
<comment type="similarity">
    <text evidence="8 9">Belongs to the TonB-dependent receptor family.</text>
</comment>
<dbReference type="PANTHER" id="PTHR30069">
    <property type="entry name" value="TONB-DEPENDENT OUTER MEMBRANE RECEPTOR"/>
    <property type="match status" value="1"/>
</dbReference>
<evidence type="ECO:0000256" key="8">
    <source>
        <dbReference type="PROSITE-ProRule" id="PRU01360"/>
    </source>
</evidence>
<keyword evidence="7 8" id="KW-0998">Cell outer membrane</keyword>
<evidence type="ECO:0000256" key="1">
    <source>
        <dbReference type="ARBA" id="ARBA00004571"/>
    </source>
</evidence>
<dbReference type="EMBL" id="JARXHW010000046">
    <property type="protein sequence ID" value="MDQ8208961.1"/>
    <property type="molecule type" value="Genomic_DNA"/>
</dbReference>
<dbReference type="Pfam" id="PF00593">
    <property type="entry name" value="TonB_dep_Rec_b-barrel"/>
    <property type="match status" value="1"/>
</dbReference>
<dbReference type="InterPro" id="IPR036942">
    <property type="entry name" value="Beta-barrel_TonB_sf"/>
</dbReference>
<keyword evidence="6 8" id="KW-0472">Membrane</keyword>
<evidence type="ECO:0000259" key="12">
    <source>
        <dbReference type="Pfam" id="PF07715"/>
    </source>
</evidence>
<dbReference type="Proteomes" id="UP001225316">
    <property type="component" value="Unassembled WGS sequence"/>
</dbReference>
<accession>A0ABU1AXT7</accession>
<sequence>MSALACALTTLHADNNSVANTPIYELKEYIVSAGPVARAIEDYSSPFTSLDEAAIRKEGGSSLGELLDGQAGVTATSFGGGASRPIIRGFDGPRVRILEAGLGSLDVSETSPDHAVSVEPLLTDRVEILRGPSTLLYGSSAIGGVVNVMGKEIPRERVDSTGYEGAIETRYDSVSNGETHLGYGTIGGEHWTLSVTGLKRNADNYEIAGDAEAFHEEAHDHDEHEEASSDELGSSFVETDYYSVGGSWSFGEQNYIGASFSSYNSNYGVPGHEHEHEEEEDDHDHDHDDEDEHAEEGVAIDLERKRFDLELAIFDPIAWIEAARVRFGYTDYQHIELEGDETGTVFERDGLELRAEAAHYEWSIIDEGIVGIQISDTEFEATGEEGAAFGPATQTRNQAIFISEHIHHGDWHYEFGGRLETQQINAAGTTDYSDMAMSLAVGIIYDINERNSLALSLQRSQRHPTSTELYADGEHIATSQYERGDANLGLETAYGVDLTYRYQGNKWEASASLFYTYFEDYIYAAEADATALGIVSELDVYAYDHVNANFYGFEAELNRILFRSEDSQLQVGLMSDFVRAENRDGNDNLPRIPPLRMGGKIQWAHGKWDAGLLLRHAFEQNDTAPLETETDAYTELKADLAYTFQLGSGIDLTLFAQANNLLDEEIRHHTSYIKDVAPLPGRNVTIGARMEF</sequence>
<dbReference type="PROSITE" id="PS52016">
    <property type="entry name" value="TONB_DEPENDENT_REC_3"/>
    <property type="match status" value="1"/>
</dbReference>
<dbReference type="Gene3D" id="2.170.130.10">
    <property type="entry name" value="TonB-dependent receptor, plug domain"/>
    <property type="match status" value="1"/>
</dbReference>
<organism evidence="13 14">
    <name type="scientific">Thalassobacterium maritimum</name>
    <dbReference type="NCBI Taxonomy" id="3041265"/>
    <lineage>
        <taxon>Bacteria</taxon>
        <taxon>Pseudomonadati</taxon>
        <taxon>Verrucomicrobiota</taxon>
        <taxon>Opitutia</taxon>
        <taxon>Puniceicoccales</taxon>
        <taxon>Coraliomargaritaceae</taxon>
        <taxon>Thalassobacterium</taxon>
    </lineage>
</organism>
<comment type="caution">
    <text evidence="13">The sequence shown here is derived from an EMBL/GenBank/DDBJ whole genome shotgun (WGS) entry which is preliminary data.</text>
</comment>